<keyword evidence="3" id="KW-1185">Reference proteome</keyword>
<keyword evidence="2" id="KW-0328">Glycosyltransferase</keyword>
<dbReference type="InterPro" id="IPR050834">
    <property type="entry name" value="Glycosyltransf_2"/>
</dbReference>
<proteinExistence type="predicted"/>
<dbReference type="GO" id="GO:0016757">
    <property type="term" value="F:glycosyltransferase activity"/>
    <property type="evidence" value="ECO:0007669"/>
    <property type="project" value="UniProtKB-KW"/>
</dbReference>
<dbReference type="Proteomes" id="UP001162880">
    <property type="component" value="Unassembled WGS sequence"/>
</dbReference>
<dbReference type="PANTHER" id="PTHR43685">
    <property type="entry name" value="GLYCOSYLTRANSFERASE"/>
    <property type="match status" value="1"/>
</dbReference>
<keyword evidence="2" id="KW-0808">Transferase</keyword>
<dbReference type="Gene3D" id="3.90.550.10">
    <property type="entry name" value="Spore Coat Polysaccharide Biosynthesis Protein SpsA, Chain A"/>
    <property type="match status" value="1"/>
</dbReference>
<sequence>MRLSVLDLDFDTLPEQLDQPEGYDGAVVLLRLDGLPCGQAVVWYDQYDPDIPLARQLAQAANSSFWERWVAREMGVPAAEPIPHRQPSVAIAICTRERPDDLKRCLDGLLAMSIQPPIVVVDNAPRTDATRDVVAQYPSVRYVVEPRPGLDYARNTAFDQAEGEIIAFIDDDAVPDADWISCLLRNFDDPLVMAATGLTMALELESEAQVAFQKLGGFGRGFKRVTYDAVVIDPFDSWKAGAGVNFAVRRSAADIVGRFDLALGAGTTAQAGDETDFFRRLLAAGYKIVYDPQAMNWHRHRRSMEELERQIYGYECGSFAILTKALLFERNPRALARIVRWWRYQIPALLRSARKTGGGHLPFRIPVVQTRGACAGPGGYLRARQKARQA</sequence>
<evidence type="ECO:0000313" key="3">
    <source>
        <dbReference type="Proteomes" id="UP001162880"/>
    </source>
</evidence>
<gene>
    <name evidence="2" type="ORF">MTR64_15970</name>
</gene>
<accession>A0ABT0B4S0</accession>
<evidence type="ECO:0000313" key="2">
    <source>
        <dbReference type="EMBL" id="MCJ2180067.1"/>
    </source>
</evidence>
<dbReference type="Pfam" id="PF00535">
    <property type="entry name" value="Glycos_transf_2"/>
    <property type="match status" value="1"/>
</dbReference>
<reference evidence="2" key="1">
    <citation type="submission" date="2022-03" db="EMBL/GenBank/DDBJ databases">
        <title>Identification of a novel bacterium isolated from mangrove sediments.</title>
        <authorList>
            <person name="Pan X."/>
        </authorList>
    </citation>
    <scope>NUCLEOTIDE SEQUENCE</scope>
    <source>
        <strain evidence="2">B2580</strain>
    </source>
</reference>
<evidence type="ECO:0000259" key="1">
    <source>
        <dbReference type="Pfam" id="PF00535"/>
    </source>
</evidence>
<dbReference type="EMBL" id="JALHLE010000027">
    <property type="protein sequence ID" value="MCJ2180067.1"/>
    <property type="molecule type" value="Genomic_DNA"/>
</dbReference>
<organism evidence="2 3">
    <name type="scientific">Novosphingobium album</name>
    <name type="common">ex Hu et al. 2023</name>
    <dbReference type="NCBI Taxonomy" id="2930093"/>
    <lineage>
        <taxon>Bacteria</taxon>
        <taxon>Pseudomonadati</taxon>
        <taxon>Pseudomonadota</taxon>
        <taxon>Alphaproteobacteria</taxon>
        <taxon>Sphingomonadales</taxon>
        <taxon>Sphingomonadaceae</taxon>
        <taxon>Novosphingobium</taxon>
    </lineage>
</organism>
<dbReference type="InterPro" id="IPR001173">
    <property type="entry name" value="Glyco_trans_2-like"/>
</dbReference>
<dbReference type="RefSeq" id="WP_243995432.1">
    <property type="nucleotide sequence ID" value="NZ_JALHLE010000027.1"/>
</dbReference>
<dbReference type="EC" id="2.4.-.-" evidence="2"/>
<dbReference type="SUPFAM" id="SSF53448">
    <property type="entry name" value="Nucleotide-diphospho-sugar transferases"/>
    <property type="match status" value="1"/>
</dbReference>
<comment type="caution">
    <text evidence="2">The sequence shown here is derived from an EMBL/GenBank/DDBJ whole genome shotgun (WGS) entry which is preliminary data.</text>
</comment>
<feature type="domain" description="Glycosyltransferase 2-like" evidence="1">
    <location>
        <begin position="91"/>
        <end position="193"/>
    </location>
</feature>
<protein>
    <submittedName>
        <fullName evidence="2">Glycosyltransferase</fullName>
        <ecNumber evidence="2">2.4.-.-</ecNumber>
    </submittedName>
</protein>
<dbReference type="PANTHER" id="PTHR43685:SF2">
    <property type="entry name" value="GLYCOSYLTRANSFERASE 2-LIKE DOMAIN-CONTAINING PROTEIN"/>
    <property type="match status" value="1"/>
</dbReference>
<name>A0ABT0B4S0_9SPHN</name>
<dbReference type="InterPro" id="IPR029044">
    <property type="entry name" value="Nucleotide-diphossugar_trans"/>
</dbReference>